<dbReference type="AlphaFoldDB" id="A0A6M3LT97"/>
<protein>
    <submittedName>
        <fullName evidence="2">Uncharacterized protein</fullName>
    </submittedName>
</protein>
<sequence>MVKETRRPKPTIVNVFEELGFSQQRLPEIGPGSHKPNLGRGGVALSTEYYFPESTSDLKVTEKKGTGVGEKIKSDQKTDTNKPKWSDIL</sequence>
<gene>
    <name evidence="2" type="ORF">MM415B07576_0011</name>
</gene>
<proteinExistence type="predicted"/>
<evidence type="ECO:0000256" key="1">
    <source>
        <dbReference type="SAM" id="MobiDB-lite"/>
    </source>
</evidence>
<organism evidence="2">
    <name type="scientific">viral metagenome</name>
    <dbReference type="NCBI Taxonomy" id="1070528"/>
    <lineage>
        <taxon>unclassified sequences</taxon>
        <taxon>metagenomes</taxon>
        <taxon>organismal metagenomes</taxon>
    </lineage>
</organism>
<dbReference type="EMBL" id="MT143426">
    <property type="protein sequence ID" value="QJA96714.1"/>
    <property type="molecule type" value="Genomic_DNA"/>
</dbReference>
<name>A0A6M3LT97_9ZZZZ</name>
<feature type="region of interest" description="Disordered" evidence="1">
    <location>
        <begin position="61"/>
        <end position="89"/>
    </location>
</feature>
<accession>A0A6M3LT97</accession>
<reference evidence="2" key="1">
    <citation type="submission" date="2020-03" db="EMBL/GenBank/DDBJ databases">
        <title>The deep terrestrial virosphere.</title>
        <authorList>
            <person name="Holmfeldt K."/>
            <person name="Nilsson E."/>
            <person name="Simone D."/>
            <person name="Lopez-Fernandez M."/>
            <person name="Wu X."/>
            <person name="de Brujin I."/>
            <person name="Lundin D."/>
            <person name="Andersson A."/>
            <person name="Bertilsson S."/>
            <person name="Dopson M."/>
        </authorList>
    </citation>
    <scope>NUCLEOTIDE SEQUENCE</scope>
    <source>
        <strain evidence="2">MM415B07576</strain>
    </source>
</reference>
<evidence type="ECO:0000313" key="2">
    <source>
        <dbReference type="EMBL" id="QJA96714.1"/>
    </source>
</evidence>